<name>A0A2U1QLU7_ARTAN</name>
<dbReference type="GO" id="GO:0043565">
    <property type="term" value="F:sequence-specific DNA binding"/>
    <property type="evidence" value="ECO:0007669"/>
    <property type="project" value="TreeGrafter"/>
</dbReference>
<comment type="caution">
    <text evidence="1">The sequence shown here is derived from an EMBL/GenBank/DDBJ whole genome shotgun (WGS) entry which is preliminary data.</text>
</comment>
<dbReference type="PANTHER" id="PTHR15131:SF3">
    <property type="entry name" value="SNRNA-ACTIVATING PROTEIN COMPLEX SUBUNIT 1"/>
    <property type="match status" value="1"/>
</dbReference>
<proteinExistence type="predicted"/>
<sequence length="256" mass="29523">MNLQPFRLDIDELINDFAQGEMTLLEEMKKVWMAKRFSCIFVAYKPTTKPGFFMQSLYAHCLGYMTSTKSLSHRLGGLYCLYCLHETQPFKPPFRIYLSISELKRLKELVADAKKENIEVVYCFVNHMIHRNLFLYGASEFKQEGSIEEEACAQNPNKRLCADTEIEGYNHMDLVNEVDLDVLKNMSTDYGVTKKLAIQEAVKVINTQDMKDIAEDLTLMGDVVEQTTQDWNIHQETVLPENGTQRTPYIGKPEPK</sequence>
<evidence type="ECO:0000313" key="2">
    <source>
        <dbReference type="Proteomes" id="UP000245207"/>
    </source>
</evidence>
<reference evidence="1 2" key="1">
    <citation type="journal article" date="2018" name="Mol. Plant">
        <title>The genome of Artemisia annua provides insight into the evolution of Asteraceae family and artemisinin biosynthesis.</title>
        <authorList>
            <person name="Shen Q."/>
            <person name="Zhang L."/>
            <person name="Liao Z."/>
            <person name="Wang S."/>
            <person name="Yan T."/>
            <person name="Shi P."/>
            <person name="Liu M."/>
            <person name="Fu X."/>
            <person name="Pan Q."/>
            <person name="Wang Y."/>
            <person name="Lv Z."/>
            <person name="Lu X."/>
            <person name="Zhang F."/>
            <person name="Jiang W."/>
            <person name="Ma Y."/>
            <person name="Chen M."/>
            <person name="Hao X."/>
            <person name="Li L."/>
            <person name="Tang Y."/>
            <person name="Lv G."/>
            <person name="Zhou Y."/>
            <person name="Sun X."/>
            <person name="Brodelius P.E."/>
            <person name="Rose J.K.C."/>
            <person name="Tang K."/>
        </authorList>
    </citation>
    <scope>NUCLEOTIDE SEQUENCE [LARGE SCALE GENOMIC DNA]</scope>
    <source>
        <strain evidence="2">cv. Huhao1</strain>
        <tissue evidence="1">Leaf</tissue>
    </source>
</reference>
<dbReference type="InterPro" id="IPR019188">
    <property type="entry name" value="SNAPC1"/>
</dbReference>
<dbReference type="GO" id="GO:0019185">
    <property type="term" value="C:snRNA-activating protein complex"/>
    <property type="evidence" value="ECO:0007669"/>
    <property type="project" value="TreeGrafter"/>
</dbReference>
<organism evidence="1 2">
    <name type="scientific">Artemisia annua</name>
    <name type="common">Sweet wormwood</name>
    <dbReference type="NCBI Taxonomy" id="35608"/>
    <lineage>
        <taxon>Eukaryota</taxon>
        <taxon>Viridiplantae</taxon>
        <taxon>Streptophyta</taxon>
        <taxon>Embryophyta</taxon>
        <taxon>Tracheophyta</taxon>
        <taxon>Spermatophyta</taxon>
        <taxon>Magnoliopsida</taxon>
        <taxon>eudicotyledons</taxon>
        <taxon>Gunneridae</taxon>
        <taxon>Pentapetalae</taxon>
        <taxon>asterids</taxon>
        <taxon>campanulids</taxon>
        <taxon>Asterales</taxon>
        <taxon>Asteraceae</taxon>
        <taxon>Asteroideae</taxon>
        <taxon>Anthemideae</taxon>
        <taxon>Artemisiinae</taxon>
        <taxon>Artemisia</taxon>
    </lineage>
</organism>
<gene>
    <name evidence="1" type="ORF">CTI12_AA013840</name>
</gene>
<dbReference type="Proteomes" id="UP000245207">
    <property type="component" value="Unassembled WGS sequence"/>
</dbReference>
<dbReference type="PANTHER" id="PTHR15131">
    <property type="entry name" value="SMALL NUCLEAR RNA ACTIVATING COMPLEX, POLYPEPTIDE 1"/>
    <property type="match status" value="1"/>
</dbReference>
<protein>
    <submittedName>
        <fullName evidence="1">Small nuclear RNA activating complex (SNAPc), subunit SNAP43 protein</fullName>
    </submittedName>
</protein>
<dbReference type="EMBL" id="PKPP01000041">
    <property type="protein sequence ID" value="PWA98979.1"/>
    <property type="molecule type" value="Genomic_DNA"/>
</dbReference>
<dbReference type="GO" id="GO:0042796">
    <property type="term" value="P:snRNA transcription by RNA polymerase III"/>
    <property type="evidence" value="ECO:0007669"/>
    <property type="project" value="TreeGrafter"/>
</dbReference>
<keyword evidence="2" id="KW-1185">Reference proteome</keyword>
<dbReference type="Pfam" id="PF09808">
    <property type="entry name" value="SNAPC1"/>
    <property type="match status" value="1"/>
</dbReference>
<evidence type="ECO:0000313" key="1">
    <source>
        <dbReference type="EMBL" id="PWA98979.1"/>
    </source>
</evidence>
<dbReference type="GO" id="GO:0042795">
    <property type="term" value="P:snRNA transcription by RNA polymerase II"/>
    <property type="evidence" value="ECO:0007669"/>
    <property type="project" value="TreeGrafter"/>
</dbReference>
<dbReference type="AlphaFoldDB" id="A0A2U1QLU7"/>
<accession>A0A2U1QLU7</accession>
<dbReference type="OrthoDB" id="20127at2759"/>